<name>A0A9Q0D6E2_9TELE</name>
<dbReference type="AlphaFoldDB" id="A0A9Q0D6E2"/>
<dbReference type="EMBL" id="JANIIK010000687">
    <property type="protein sequence ID" value="KAJ3582818.1"/>
    <property type="molecule type" value="Genomic_DNA"/>
</dbReference>
<dbReference type="Proteomes" id="UP001148018">
    <property type="component" value="Unassembled WGS sequence"/>
</dbReference>
<evidence type="ECO:0000313" key="2">
    <source>
        <dbReference type="EMBL" id="KAJ3582818.1"/>
    </source>
</evidence>
<organism evidence="2 3">
    <name type="scientific">Muraenolepis orangiensis</name>
    <name type="common">Patagonian moray cod</name>
    <dbReference type="NCBI Taxonomy" id="630683"/>
    <lineage>
        <taxon>Eukaryota</taxon>
        <taxon>Metazoa</taxon>
        <taxon>Chordata</taxon>
        <taxon>Craniata</taxon>
        <taxon>Vertebrata</taxon>
        <taxon>Euteleostomi</taxon>
        <taxon>Actinopterygii</taxon>
        <taxon>Neopterygii</taxon>
        <taxon>Teleostei</taxon>
        <taxon>Neoteleostei</taxon>
        <taxon>Acanthomorphata</taxon>
        <taxon>Zeiogadaria</taxon>
        <taxon>Gadariae</taxon>
        <taxon>Gadiformes</taxon>
        <taxon>Muraenolepidoidei</taxon>
        <taxon>Muraenolepididae</taxon>
        <taxon>Muraenolepis</taxon>
    </lineage>
</organism>
<proteinExistence type="predicted"/>
<evidence type="ECO:0000313" key="3">
    <source>
        <dbReference type="Proteomes" id="UP001148018"/>
    </source>
</evidence>
<reference evidence="2" key="1">
    <citation type="submission" date="2022-07" db="EMBL/GenBank/DDBJ databases">
        <title>Chromosome-level genome of Muraenolepis orangiensis.</title>
        <authorList>
            <person name="Kim J."/>
        </authorList>
    </citation>
    <scope>NUCLEOTIDE SEQUENCE</scope>
    <source>
        <strain evidence="2">KU_S4_2022</strain>
        <tissue evidence="2">Muscle</tissue>
    </source>
</reference>
<protein>
    <submittedName>
        <fullName evidence="2">Uncharacterized protein</fullName>
    </submittedName>
</protein>
<sequence length="129" mass="13733">MDRRPTRRLPDRGRGAGGRLLSAFLLASSAVGGPEREVRYTCHAANARESAAQTLAVGCGGKEVLEDLTPIWLAKAAPLSKSGPASSTTCPRVVTLDLWRFSWRVEPNVPSAANRPPGTTGSLSSQYNE</sequence>
<keyword evidence="3" id="KW-1185">Reference proteome</keyword>
<feature type="compositionally biased region" description="Polar residues" evidence="1">
    <location>
        <begin position="117"/>
        <end position="129"/>
    </location>
</feature>
<feature type="non-terminal residue" evidence="2">
    <location>
        <position position="129"/>
    </location>
</feature>
<accession>A0A9Q0D6E2</accession>
<evidence type="ECO:0000256" key="1">
    <source>
        <dbReference type="SAM" id="MobiDB-lite"/>
    </source>
</evidence>
<comment type="caution">
    <text evidence="2">The sequence shown here is derived from an EMBL/GenBank/DDBJ whole genome shotgun (WGS) entry which is preliminary data.</text>
</comment>
<gene>
    <name evidence="2" type="ORF">NHX12_000204</name>
</gene>
<feature type="region of interest" description="Disordered" evidence="1">
    <location>
        <begin position="108"/>
        <end position="129"/>
    </location>
</feature>